<accession>A0ACC5RB52</accession>
<proteinExistence type="predicted"/>
<gene>
    <name evidence="1" type="ORF">JHL16_24875</name>
</gene>
<evidence type="ECO:0000313" key="2">
    <source>
        <dbReference type="Proteomes" id="UP000616151"/>
    </source>
</evidence>
<organism evidence="1 2">
    <name type="scientific">Taklimakanibacter albus</name>
    <dbReference type="NCBI Taxonomy" id="2800327"/>
    <lineage>
        <taxon>Bacteria</taxon>
        <taxon>Pseudomonadati</taxon>
        <taxon>Pseudomonadota</taxon>
        <taxon>Alphaproteobacteria</taxon>
        <taxon>Hyphomicrobiales</taxon>
        <taxon>Aestuariivirgaceae</taxon>
        <taxon>Taklimakanibacter</taxon>
    </lineage>
</organism>
<comment type="caution">
    <text evidence="1">The sequence shown here is derived from an EMBL/GenBank/DDBJ whole genome shotgun (WGS) entry which is preliminary data.</text>
</comment>
<evidence type="ECO:0000313" key="1">
    <source>
        <dbReference type="EMBL" id="MBK1869618.1"/>
    </source>
</evidence>
<dbReference type="EMBL" id="JAENHL010000008">
    <property type="protein sequence ID" value="MBK1869618.1"/>
    <property type="molecule type" value="Genomic_DNA"/>
</dbReference>
<sequence length="299" mass="33357">MRRHLPSLNSLVAFEAVGRNGNLQRAARELLVTHSAVSHQLRCLGEQVETALFEKNGRKLELTPRGRRLLETVTTSLDQIESVLSEINRDIGDRSLKIATTPAIASAPILEYVAEFIEQNQLAEFSWVPIDQIDETVDLIISWRPVHVPGEKEVTHIHTNYFPVCSPGLLHRSDRLTSIEDLRGHILIHGNYDGADWKHFLAGLGHEGFQPKSHMYLGDTFVAHQAARGGCGIAIGDEILVDRDLREGSLVRALPISVPAPAPFCIVTPYHSQSSDMVQSFKRWFMRKVAETPIRAVSP</sequence>
<dbReference type="Proteomes" id="UP000616151">
    <property type="component" value="Unassembled WGS sequence"/>
</dbReference>
<keyword evidence="2" id="KW-1185">Reference proteome</keyword>
<protein>
    <submittedName>
        <fullName evidence="1">LysR family transcriptional regulator</fullName>
    </submittedName>
</protein>
<reference evidence="1" key="1">
    <citation type="submission" date="2021-01" db="EMBL/GenBank/DDBJ databases">
        <authorList>
            <person name="Sun Q."/>
        </authorList>
    </citation>
    <scope>NUCLEOTIDE SEQUENCE</scope>
    <source>
        <strain evidence="1">YIM B02566</strain>
    </source>
</reference>
<name>A0ACC5RB52_9HYPH</name>